<comment type="caution">
    <text evidence="2">The sequence shown here is derived from an EMBL/GenBank/DDBJ whole genome shotgun (WGS) entry which is preliminary data.</text>
</comment>
<feature type="transmembrane region" description="Helical" evidence="1">
    <location>
        <begin position="12"/>
        <end position="30"/>
    </location>
</feature>
<dbReference type="Proteomes" id="UP000575985">
    <property type="component" value="Unassembled WGS sequence"/>
</dbReference>
<dbReference type="AlphaFoldDB" id="A0A853BEG1"/>
<keyword evidence="3" id="KW-1185">Reference proteome</keyword>
<name>A0A853BEG1_9ACTN</name>
<proteinExistence type="predicted"/>
<evidence type="ECO:0000313" key="2">
    <source>
        <dbReference type="EMBL" id="NYI93818.1"/>
    </source>
</evidence>
<keyword evidence="1" id="KW-0472">Membrane</keyword>
<dbReference type="RefSeq" id="WP_179765504.1">
    <property type="nucleotide sequence ID" value="NZ_JACCFO010000001.1"/>
</dbReference>
<sequence>MRITLSSTTWVILFALPIIAIIAIIAFARYHSSDVQQDGRDDMPDDT</sequence>
<dbReference type="EMBL" id="JACCFO010000001">
    <property type="protein sequence ID" value="NYI93818.1"/>
    <property type="molecule type" value="Genomic_DNA"/>
</dbReference>
<keyword evidence="1" id="KW-0812">Transmembrane</keyword>
<keyword evidence="1" id="KW-1133">Transmembrane helix</keyword>
<reference evidence="2 3" key="1">
    <citation type="submission" date="2020-07" db="EMBL/GenBank/DDBJ databases">
        <title>Sequencing the genomes of 1000 actinobacteria strains.</title>
        <authorList>
            <person name="Klenk H.-P."/>
        </authorList>
    </citation>
    <scope>NUCLEOTIDE SEQUENCE [LARGE SCALE GENOMIC DNA]</scope>
    <source>
        <strain evidence="2 3">DSM 45927</strain>
    </source>
</reference>
<organism evidence="2 3">
    <name type="scientific">Streptomonospora nanhaiensis</name>
    <dbReference type="NCBI Taxonomy" id="1323731"/>
    <lineage>
        <taxon>Bacteria</taxon>
        <taxon>Bacillati</taxon>
        <taxon>Actinomycetota</taxon>
        <taxon>Actinomycetes</taxon>
        <taxon>Streptosporangiales</taxon>
        <taxon>Nocardiopsidaceae</taxon>
        <taxon>Streptomonospora</taxon>
    </lineage>
</organism>
<protein>
    <submittedName>
        <fullName evidence="2">Uncharacterized protein</fullName>
    </submittedName>
</protein>
<evidence type="ECO:0000313" key="3">
    <source>
        <dbReference type="Proteomes" id="UP000575985"/>
    </source>
</evidence>
<gene>
    <name evidence="2" type="ORF">HNR12_000095</name>
</gene>
<evidence type="ECO:0000256" key="1">
    <source>
        <dbReference type="SAM" id="Phobius"/>
    </source>
</evidence>
<accession>A0A853BEG1</accession>